<accession>A0A143BPM7</accession>
<dbReference type="Pfam" id="PF07045">
    <property type="entry name" value="DUF1330"/>
    <property type="match status" value="1"/>
</dbReference>
<reference evidence="2 3" key="1">
    <citation type="journal article" date="2014" name="Proc. Natl. Acad. Sci. U.S.A.">
        <title>Functional type 2 photosynthetic reaction centers found in the rare bacterial phylum Gemmatimonadetes.</title>
        <authorList>
            <person name="Zeng Y."/>
            <person name="Feng F."/>
            <person name="Medova H."/>
            <person name="Dean J."/>
            <person name="Koblizek M."/>
        </authorList>
    </citation>
    <scope>NUCLEOTIDE SEQUENCE [LARGE SCALE GENOMIC DNA]</scope>
    <source>
        <strain evidence="2 3">AP64</strain>
    </source>
</reference>
<dbReference type="InterPro" id="IPR011008">
    <property type="entry name" value="Dimeric_a/b-barrel"/>
</dbReference>
<sequence>MPAYIIADVKVRDTEQYKAYVALSPAAVAAAGGKFIVRGGRTAVLEGNWVPSRVVVIEFDAFDDAQAFYDSVQYRDARAKRAGATDFFNMILVEGAA</sequence>
<protein>
    <recommendedName>
        <fullName evidence="1">DUF1330 domain-containing protein</fullName>
    </recommendedName>
</protein>
<feature type="domain" description="DUF1330" evidence="1">
    <location>
        <begin position="2"/>
        <end position="95"/>
    </location>
</feature>
<dbReference type="AlphaFoldDB" id="A0A143BPM7"/>
<organism evidence="2 3">
    <name type="scientific">Gemmatimonas phototrophica</name>
    <dbReference type="NCBI Taxonomy" id="1379270"/>
    <lineage>
        <taxon>Bacteria</taxon>
        <taxon>Pseudomonadati</taxon>
        <taxon>Gemmatimonadota</taxon>
        <taxon>Gemmatimonadia</taxon>
        <taxon>Gemmatimonadales</taxon>
        <taxon>Gemmatimonadaceae</taxon>
        <taxon>Gemmatimonas</taxon>
    </lineage>
</organism>
<dbReference type="SUPFAM" id="SSF54909">
    <property type="entry name" value="Dimeric alpha+beta barrel"/>
    <property type="match status" value="1"/>
</dbReference>
<dbReference type="STRING" id="1379270.GEMMAAP_19570"/>
<name>A0A143BPM7_9BACT</name>
<evidence type="ECO:0000313" key="2">
    <source>
        <dbReference type="EMBL" id="AMW06394.1"/>
    </source>
</evidence>
<dbReference type="InterPro" id="IPR010753">
    <property type="entry name" value="DUF1330"/>
</dbReference>
<dbReference type="Proteomes" id="UP000076404">
    <property type="component" value="Chromosome"/>
</dbReference>
<dbReference type="EMBL" id="CP011454">
    <property type="protein sequence ID" value="AMW06394.1"/>
    <property type="molecule type" value="Genomic_DNA"/>
</dbReference>
<dbReference type="Gene3D" id="3.30.70.100">
    <property type="match status" value="1"/>
</dbReference>
<evidence type="ECO:0000313" key="3">
    <source>
        <dbReference type="Proteomes" id="UP000076404"/>
    </source>
</evidence>
<evidence type="ECO:0000259" key="1">
    <source>
        <dbReference type="Pfam" id="PF07045"/>
    </source>
</evidence>
<dbReference type="RefSeq" id="WP_026848892.1">
    <property type="nucleotide sequence ID" value="NZ_CP011454.1"/>
</dbReference>
<dbReference type="PANTHER" id="PTHR41521">
    <property type="match status" value="1"/>
</dbReference>
<keyword evidence="3" id="KW-1185">Reference proteome</keyword>
<dbReference type="eggNOG" id="COG5470">
    <property type="taxonomic scope" value="Bacteria"/>
</dbReference>
<reference evidence="2 3" key="2">
    <citation type="journal article" date="2016" name="Environ. Microbiol. Rep.">
        <title>Metagenomic evidence for the presence of phototrophic Gemmatimonadetes bacteria in diverse environments.</title>
        <authorList>
            <person name="Zeng Y."/>
            <person name="Baumbach J."/>
            <person name="Barbosa E.G."/>
            <person name="Azevedo V."/>
            <person name="Zhang C."/>
            <person name="Koblizek M."/>
        </authorList>
    </citation>
    <scope>NUCLEOTIDE SEQUENCE [LARGE SCALE GENOMIC DNA]</scope>
    <source>
        <strain evidence="2 3">AP64</strain>
    </source>
</reference>
<proteinExistence type="predicted"/>
<dbReference type="KEGG" id="gph:GEMMAAP_19570"/>
<gene>
    <name evidence="2" type="ORF">GEMMAAP_19570</name>
</gene>
<dbReference type="PANTHER" id="PTHR41521:SF4">
    <property type="entry name" value="BLR0684 PROTEIN"/>
    <property type="match status" value="1"/>
</dbReference>